<dbReference type="AlphaFoldDB" id="A0A7S6WNZ9"/>
<evidence type="ECO:0000313" key="3">
    <source>
        <dbReference type="Proteomes" id="UP000593915"/>
    </source>
</evidence>
<evidence type="ECO:0000313" key="2">
    <source>
        <dbReference type="EMBL" id="QOW60658.1"/>
    </source>
</evidence>
<accession>A0A7S6WNZ9</accession>
<protein>
    <submittedName>
        <fullName evidence="2">DUF58 domain-containing protein</fullName>
    </submittedName>
</protein>
<dbReference type="RefSeq" id="WP_194076137.1">
    <property type="nucleotide sequence ID" value="NZ_CP061839.1"/>
</dbReference>
<dbReference type="Proteomes" id="UP000593915">
    <property type="component" value="Chromosome"/>
</dbReference>
<dbReference type="EMBL" id="CP061839">
    <property type="protein sequence ID" value="QOW60658.1"/>
    <property type="molecule type" value="Genomic_DNA"/>
</dbReference>
<feature type="transmembrane region" description="Helical" evidence="1">
    <location>
        <begin position="82"/>
        <end position="99"/>
    </location>
</feature>
<reference evidence="2 3" key="1">
    <citation type="submission" date="2020-09" db="EMBL/GenBank/DDBJ databases">
        <title>Characterization of Treponema spp. from bovine digital dermatitis in Korea.</title>
        <authorList>
            <person name="Espiritu H.M."/>
            <person name="Cho Y.I."/>
            <person name="Mamuad L."/>
        </authorList>
    </citation>
    <scope>NUCLEOTIDE SEQUENCE [LARGE SCALE GENOMIC DNA]</scope>
    <source>
        <strain evidence="2 3">KS1</strain>
    </source>
</reference>
<keyword evidence="1" id="KW-0812">Transmembrane</keyword>
<feature type="transmembrane region" description="Helical" evidence="1">
    <location>
        <begin position="39"/>
        <end position="61"/>
    </location>
</feature>
<proteinExistence type="predicted"/>
<name>A0A7S6WNZ9_9SPIR</name>
<sequence length="429" mass="50374">MVIKFRLTSLGFIYLLFSVLLLFSGLVRGEIFSSVCAAGLTLYILLAIIFLSISICFWKNAVFKIEIKNNEILISPIREKKAFPFLLPAVIPFYCFEFLTDKDNLKSRRLILRIKLNKTETSGVIPQNERGRFFLKYEYAELSDIAGFFSFRFLQREENIKELFIEPVIGKAEVFELPEIFNETFDNKSNLRRNDELYDVRPYIPGDDTRKINWKLFAHTRELSIKQGDFVPPPKRFFTVYINEPVVFSGNEFYKNAYDDFINKAASIAVFLYEHNISFNILFYDNLTKAFQTVSIFADDKTGLEKIKRTFCIPQIYVVRKNKQVENFKLPVLTDEKDKKNCLLCFFMPDDFIVQNYKFLIKAFSGYKNKCAFYFGIKKNTKKSRGLLYSFLFKTQQEKKREVFTAELNECIEVSVGEMRKEGFYAYTI</sequence>
<keyword evidence="1" id="KW-0472">Membrane</keyword>
<keyword evidence="1" id="KW-1133">Transmembrane helix</keyword>
<organism evidence="2 3">
    <name type="scientific">Treponema pedis</name>
    <dbReference type="NCBI Taxonomy" id="409322"/>
    <lineage>
        <taxon>Bacteria</taxon>
        <taxon>Pseudomonadati</taxon>
        <taxon>Spirochaetota</taxon>
        <taxon>Spirochaetia</taxon>
        <taxon>Spirochaetales</taxon>
        <taxon>Treponemataceae</taxon>
        <taxon>Treponema</taxon>
    </lineage>
</organism>
<gene>
    <name evidence="2" type="ORF">IFE08_12790</name>
</gene>
<evidence type="ECO:0000256" key="1">
    <source>
        <dbReference type="SAM" id="Phobius"/>
    </source>
</evidence>